<dbReference type="GO" id="GO:0004499">
    <property type="term" value="F:N,N-dimethylaniline monooxygenase activity"/>
    <property type="evidence" value="ECO:0007669"/>
    <property type="project" value="InterPro"/>
</dbReference>
<sequence length="533" mass="60197">MAVTVAVIGGGPLGISAIKNLTEEGFDCTGFESRSYLGGVWKYNTDEHLSVQESTIFNSSSLRSAFTDFPFDDDVDDFPTWQQFSKYINDYADHYDVRRKFQLNSYVESVTREDGRWAISIKQKDGSLRKEVFDKVVIANGYFTSPRIPSIEGIETFSGPALHAINFHHPEQYDGKNVLIIGLHASGQDVVKMLVGHANQVYLSHRNGIIMVGRYAKDGAVTDAAQTMGVTKVALFLMEWFPNFYNWVFDRLAKSMSHQAFPNLPAAWGFSPAPPIYITNPIVGDDLFPLMEAGWAKPVGAVEKFTGPRSAKLKGGDELEDIDAIVYCTGYDASTPFLKDDLNPYPEPGQQGNLYRNIFLLHPDPAIRESIAFIGHGGIVWPGLSTFELQSAAVAQIWAGKSKLPPLKEMKQWNDNLIAYRKDLFSSQPTESTHYPAIMPTADQLRWLDKTAGTDVLDHFGWSWKAWRFWWRDREFYRLCKSGLLSSALWRLFETGKRRAWGGAREQIYRDNEALKRQVERKKAEGLGMKKDV</sequence>
<gene>
    <name evidence="6" type="ORF">FKW77_006762</name>
</gene>
<dbReference type="SUPFAM" id="SSF51905">
    <property type="entry name" value="FAD/NAD(P)-binding domain"/>
    <property type="match status" value="2"/>
</dbReference>
<keyword evidence="5" id="KW-0560">Oxidoreductase</keyword>
<dbReference type="Gene3D" id="3.50.50.60">
    <property type="entry name" value="FAD/NAD(P)-binding domain"/>
    <property type="match status" value="1"/>
</dbReference>
<keyword evidence="3" id="KW-0274">FAD</keyword>
<reference evidence="6 7" key="1">
    <citation type="submission" date="2019-07" db="EMBL/GenBank/DDBJ databases">
        <title>Finished genome of Venturia effusa.</title>
        <authorList>
            <person name="Young C.A."/>
            <person name="Cox M.P."/>
            <person name="Ganley A.R.D."/>
            <person name="David W.J."/>
        </authorList>
    </citation>
    <scope>NUCLEOTIDE SEQUENCE [LARGE SCALE GENOMIC DNA]</scope>
    <source>
        <strain evidence="7">albino</strain>
    </source>
</reference>
<dbReference type="InterPro" id="IPR000960">
    <property type="entry name" value="Flavin_mOase"/>
</dbReference>
<evidence type="ECO:0000256" key="3">
    <source>
        <dbReference type="ARBA" id="ARBA00022827"/>
    </source>
</evidence>
<dbReference type="InterPro" id="IPR020946">
    <property type="entry name" value="Flavin_mOase-like"/>
</dbReference>
<evidence type="ECO:0000256" key="1">
    <source>
        <dbReference type="ARBA" id="ARBA00009183"/>
    </source>
</evidence>
<evidence type="ECO:0000256" key="2">
    <source>
        <dbReference type="ARBA" id="ARBA00022630"/>
    </source>
</evidence>
<dbReference type="PANTHER" id="PTHR23023">
    <property type="entry name" value="DIMETHYLANILINE MONOOXYGENASE"/>
    <property type="match status" value="1"/>
</dbReference>
<dbReference type="Pfam" id="PF00743">
    <property type="entry name" value="FMO-like"/>
    <property type="match status" value="1"/>
</dbReference>
<comment type="similarity">
    <text evidence="1">Belongs to the FMO family.</text>
</comment>
<evidence type="ECO:0000313" key="6">
    <source>
        <dbReference type="EMBL" id="QDS73345.1"/>
    </source>
</evidence>
<evidence type="ECO:0000313" key="7">
    <source>
        <dbReference type="Proteomes" id="UP000316270"/>
    </source>
</evidence>
<dbReference type="InterPro" id="IPR036188">
    <property type="entry name" value="FAD/NAD-bd_sf"/>
</dbReference>
<dbReference type="Proteomes" id="UP000316270">
    <property type="component" value="Chromosome 9"/>
</dbReference>
<keyword evidence="7" id="KW-1185">Reference proteome</keyword>
<dbReference type="GO" id="GO:0050661">
    <property type="term" value="F:NADP binding"/>
    <property type="evidence" value="ECO:0007669"/>
    <property type="project" value="InterPro"/>
</dbReference>
<dbReference type="STRING" id="50376.A0A517LCH6"/>
<dbReference type="EMBL" id="CP042193">
    <property type="protein sequence ID" value="QDS73345.1"/>
    <property type="molecule type" value="Genomic_DNA"/>
</dbReference>
<name>A0A517LCH6_9PEZI</name>
<evidence type="ECO:0000256" key="4">
    <source>
        <dbReference type="ARBA" id="ARBA00022857"/>
    </source>
</evidence>
<accession>A0A517LCH6</accession>
<keyword evidence="4" id="KW-0521">NADP</keyword>
<protein>
    <recommendedName>
        <fullName evidence="8">FAD/NAD(P)-binding domain-containing protein</fullName>
    </recommendedName>
</protein>
<dbReference type="InterPro" id="IPR050346">
    <property type="entry name" value="FMO-like"/>
</dbReference>
<dbReference type="GO" id="GO:0050660">
    <property type="term" value="F:flavin adenine dinucleotide binding"/>
    <property type="evidence" value="ECO:0007669"/>
    <property type="project" value="InterPro"/>
</dbReference>
<proteinExistence type="inferred from homology"/>
<dbReference type="AlphaFoldDB" id="A0A517LCH6"/>
<evidence type="ECO:0008006" key="8">
    <source>
        <dbReference type="Google" id="ProtNLM"/>
    </source>
</evidence>
<keyword evidence="2" id="KW-0285">Flavoprotein</keyword>
<organism evidence="6 7">
    <name type="scientific">Venturia effusa</name>
    <dbReference type="NCBI Taxonomy" id="50376"/>
    <lineage>
        <taxon>Eukaryota</taxon>
        <taxon>Fungi</taxon>
        <taxon>Dikarya</taxon>
        <taxon>Ascomycota</taxon>
        <taxon>Pezizomycotina</taxon>
        <taxon>Dothideomycetes</taxon>
        <taxon>Pleosporomycetidae</taxon>
        <taxon>Venturiales</taxon>
        <taxon>Venturiaceae</taxon>
        <taxon>Venturia</taxon>
    </lineage>
</organism>
<dbReference type="OrthoDB" id="66881at2759"/>
<evidence type="ECO:0000256" key="5">
    <source>
        <dbReference type="ARBA" id="ARBA00023002"/>
    </source>
</evidence>
<dbReference type="PRINTS" id="PR00370">
    <property type="entry name" value="FMOXYGENASE"/>
</dbReference>